<dbReference type="AlphaFoldDB" id="A0A0F9NAI0"/>
<accession>A0A0F9NAI0</accession>
<evidence type="ECO:0000256" key="1">
    <source>
        <dbReference type="SAM" id="Phobius"/>
    </source>
</evidence>
<organism evidence="2">
    <name type="scientific">marine sediment metagenome</name>
    <dbReference type="NCBI Taxonomy" id="412755"/>
    <lineage>
        <taxon>unclassified sequences</taxon>
        <taxon>metagenomes</taxon>
        <taxon>ecological metagenomes</taxon>
    </lineage>
</organism>
<name>A0A0F9NAI0_9ZZZZ</name>
<keyword evidence="1" id="KW-0472">Membrane</keyword>
<sequence length="161" mass="18874">MKMNDKNWKGKDLWEDIQTYSCIVLLIAALIISNYKISDGKGGTKSIITPEFFEKMILGLIFYVLIYLIGYFYALHHFSEKNAGIYVMKGHMDQGRGLGEDFRFIVKKFKRVERLTRKDKDEIKKLLEQAKADGYIKKLSNEERLKLLLEIKERRKGNDSK</sequence>
<keyword evidence="1" id="KW-0812">Transmembrane</keyword>
<reference evidence="2" key="1">
    <citation type="journal article" date="2015" name="Nature">
        <title>Complex archaea that bridge the gap between prokaryotes and eukaryotes.</title>
        <authorList>
            <person name="Spang A."/>
            <person name="Saw J.H."/>
            <person name="Jorgensen S.L."/>
            <person name="Zaremba-Niedzwiedzka K."/>
            <person name="Martijn J."/>
            <person name="Lind A.E."/>
            <person name="van Eijk R."/>
            <person name="Schleper C."/>
            <person name="Guy L."/>
            <person name="Ettema T.J."/>
        </authorList>
    </citation>
    <scope>NUCLEOTIDE SEQUENCE</scope>
</reference>
<feature type="transmembrane region" description="Helical" evidence="1">
    <location>
        <begin position="56"/>
        <end position="74"/>
    </location>
</feature>
<evidence type="ECO:0000313" key="2">
    <source>
        <dbReference type="EMBL" id="KKN08937.1"/>
    </source>
</evidence>
<gene>
    <name evidence="2" type="ORF">LCGC14_1051630</name>
</gene>
<proteinExistence type="predicted"/>
<protein>
    <submittedName>
        <fullName evidence="2">Uncharacterized protein</fullName>
    </submittedName>
</protein>
<keyword evidence="1" id="KW-1133">Transmembrane helix</keyword>
<feature type="transmembrane region" description="Helical" evidence="1">
    <location>
        <begin position="17"/>
        <end position="35"/>
    </location>
</feature>
<comment type="caution">
    <text evidence="2">The sequence shown here is derived from an EMBL/GenBank/DDBJ whole genome shotgun (WGS) entry which is preliminary data.</text>
</comment>
<dbReference type="EMBL" id="LAZR01004401">
    <property type="protein sequence ID" value="KKN08937.1"/>
    <property type="molecule type" value="Genomic_DNA"/>
</dbReference>